<evidence type="ECO:0000256" key="2">
    <source>
        <dbReference type="SAM" id="SignalP"/>
    </source>
</evidence>
<reference evidence="3 4" key="1">
    <citation type="submission" date="2024-04" db="EMBL/GenBank/DDBJ databases">
        <title>Isolation of an actinomycete strain from pig manure.</title>
        <authorList>
            <person name="Gong T."/>
            <person name="Yu Z."/>
            <person name="An M."/>
            <person name="Wei C."/>
            <person name="Yang W."/>
            <person name="Liu L."/>
        </authorList>
    </citation>
    <scope>NUCLEOTIDE SEQUENCE [LARGE SCALE GENOMIC DNA]</scope>
    <source>
        <strain evidence="3 4">ZF39</strain>
    </source>
</reference>
<dbReference type="EMBL" id="CP154795">
    <property type="protein sequence ID" value="XAN06274.1"/>
    <property type="molecule type" value="Genomic_DNA"/>
</dbReference>
<feature type="region of interest" description="Disordered" evidence="1">
    <location>
        <begin position="28"/>
        <end position="55"/>
    </location>
</feature>
<sequence length="293" mass="30476">MKFLVIPAMLAVAALGLAGCGGEGRGPMALPGTATPSAAATPSNPCPPPVVPEPDTRSVTALPAGAVGVRLCSLAYARSTLAPEDELTTGVDRLVTQFNGAEGVDFVSMVPCPVDLGPSYAMVFRYPDGRVVTVSSMLAGCHTVGGKFGGQELLDTFVALLAEQRQATPPKPVELRTCEGPEGSWMPVALGDLVTISRCARFGEDGDRVRTASADQWATLHADLIRSAGSGNYPDSPGKAVRFEAADALGQPVTLSRFGDTVVVHNERVGSRTPPTIWKPSPEALAILDQLGR</sequence>
<accession>A0ABZ3FNC3</accession>
<feature type="signal peptide" evidence="2">
    <location>
        <begin position="1"/>
        <end position="18"/>
    </location>
</feature>
<protein>
    <recommendedName>
        <fullName evidence="5">Lipoprotein</fullName>
    </recommendedName>
</protein>
<gene>
    <name evidence="3" type="ORF">AADG42_02785</name>
</gene>
<name>A0ABZ3FNC3_9ACTN</name>
<evidence type="ECO:0000313" key="4">
    <source>
        <dbReference type="Proteomes" id="UP001442841"/>
    </source>
</evidence>
<dbReference type="Proteomes" id="UP001442841">
    <property type="component" value="Chromosome"/>
</dbReference>
<evidence type="ECO:0000256" key="1">
    <source>
        <dbReference type="SAM" id="MobiDB-lite"/>
    </source>
</evidence>
<dbReference type="PROSITE" id="PS51257">
    <property type="entry name" value="PROKAR_LIPOPROTEIN"/>
    <property type="match status" value="1"/>
</dbReference>
<keyword evidence="2" id="KW-0732">Signal</keyword>
<organism evidence="3 4">
    <name type="scientific">Ammonicoccus fulvus</name>
    <dbReference type="NCBI Taxonomy" id="3138240"/>
    <lineage>
        <taxon>Bacteria</taxon>
        <taxon>Bacillati</taxon>
        <taxon>Actinomycetota</taxon>
        <taxon>Actinomycetes</taxon>
        <taxon>Propionibacteriales</taxon>
        <taxon>Propionibacteriaceae</taxon>
        <taxon>Ammonicoccus</taxon>
    </lineage>
</organism>
<feature type="compositionally biased region" description="Low complexity" evidence="1">
    <location>
        <begin position="31"/>
        <end position="43"/>
    </location>
</feature>
<dbReference type="RefSeq" id="WP_425307707.1">
    <property type="nucleotide sequence ID" value="NZ_CP154795.1"/>
</dbReference>
<feature type="chain" id="PRO_5045074020" description="Lipoprotein" evidence="2">
    <location>
        <begin position="19"/>
        <end position="293"/>
    </location>
</feature>
<evidence type="ECO:0008006" key="5">
    <source>
        <dbReference type="Google" id="ProtNLM"/>
    </source>
</evidence>
<proteinExistence type="predicted"/>
<keyword evidence="4" id="KW-1185">Reference proteome</keyword>
<evidence type="ECO:0000313" key="3">
    <source>
        <dbReference type="EMBL" id="XAN06274.1"/>
    </source>
</evidence>